<keyword evidence="3" id="KW-1185">Reference proteome</keyword>
<dbReference type="AlphaFoldDB" id="A0A9W6X5D0"/>
<comment type="caution">
    <text evidence="2">The sequence shown here is derived from an EMBL/GenBank/DDBJ whole genome shotgun (WGS) entry which is preliminary data.</text>
</comment>
<sequence>MFVKHNNLSYEDQRNDAQVAAMLASGLRAGAASRFSSIVSGSNALPNESSYRIWLRGNGNLPALQKQNVGRNIGDCPRQNEKENVETASTIITPHTARWVERKGLNKDTIRVLSLNHWELDDLKKRKKLKTSDEMDQYVDGGSLMTADKIIELVEKKEKMKRVQLAEKKRRKEEKERRSLLVAQAKVEAAAAGVAREQHKSLTRELKNPKQKQINERKLMRLEDHRKLRRLVQNIAGKRRVPEPEPSFWALK</sequence>
<protein>
    <submittedName>
        <fullName evidence="2">Unnamed protein product</fullName>
    </submittedName>
</protein>
<evidence type="ECO:0000256" key="1">
    <source>
        <dbReference type="SAM" id="MobiDB-lite"/>
    </source>
</evidence>
<feature type="compositionally biased region" description="Basic and acidic residues" evidence="1">
    <location>
        <begin position="196"/>
        <end position="215"/>
    </location>
</feature>
<feature type="region of interest" description="Disordered" evidence="1">
    <location>
        <begin position="195"/>
        <end position="215"/>
    </location>
</feature>
<reference evidence="2" key="1">
    <citation type="submission" date="2023-04" db="EMBL/GenBank/DDBJ databases">
        <title>Phytophthora fragariaefolia NBRC 109709.</title>
        <authorList>
            <person name="Ichikawa N."/>
            <person name="Sato H."/>
            <person name="Tonouchi N."/>
        </authorList>
    </citation>
    <scope>NUCLEOTIDE SEQUENCE</scope>
    <source>
        <strain evidence="2">NBRC 109709</strain>
    </source>
</reference>
<evidence type="ECO:0000313" key="2">
    <source>
        <dbReference type="EMBL" id="GMF31743.1"/>
    </source>
</evidence>
<evidence type="ECO:0000313" key="3">
    <source>
        <dbReference type="Proteomes" id="UP001165121"/>
    </source>
</evidence>
<dbReference type="Proteomes" id="UP001165121">
    <property type="component" value="Unassembled WGS sequence"/>
</dbReference>
<gene>
    <name evidence="2" type="ORF">Pfra01_000736500</name>
</gene>
<name>A0A9W6X5D0_9STRA</name>
<accession>A0A9W6X5D0</accession>
<organism evidence="2 3">
    <name type="scientific">Phytophthora fragariaefolia</name>
    <dbReference type="NCBI Taxonomy" id="1490495"/>
    <lineage>
        <taxon>Eukaryota</taxon>
        <taxon>Sar</taxon>
        <taxon>Stramenopiles</taxon>
        <taxon>Oomycota</taxon>
        <taxon>Peronosporomycetes</taxon>
        <taxon>Peronosporales</taxon>
        <taxon>Peronosporaceae</taxon>
        <taxon>Phytophthora</taxon>
    </lineage>
</organism>
<dbReference type="EMBL" id="BSXT01000650">
    <property type="protein sequence ID" value="GMF31743.1"/>
    <property type="molecule type" value="Genomic_DNA"/>
</dbReference>
<proteinExistence type="predicted"/>